<dbReference type="SUPFAM" id="SSF143842">
    <property type="entry name" value="YwmB-like"/>
    <property type="match status" value="1"/>
</dbReference>
<dbReference type="Gene3D" id="3.30.360.40">
    <property type="entry name" value="YwmB-like"/>
    <property type="match status" value="1"/>
</dbReference>
<evidence type="ECO:0008006" key="4">
    <source>
        <dbReference type="Google" id="ProtNLM"/>
    </source>
</evidence>
<sequence>MRKLALITSIFILMTINTTAFANRTDEMTGLANAMTSNNFSVDNWQVTIKEEINEEAIESILEKIQNKNSYKVSRTKDENAIKYFIERVQKEAHLSETYSVVIPKNPMHQAELVAVLKGKNWNDSIAERYFSRMDAIHTTYFTHKSTKFACLTADIDAKINNAYVFKQLKQSLQLKNIRKQTDNVENSTVKKIVYGYTPLWEQSITMKQPMNVQMVVQNGTHDSKRLMIGTPILINEY</sequence>
<feature type="signal peptide" evidence="1">
    <location>
        <begin position="1"/>
        <end position="22"/>
    </location>
</feature>
<dbReference type="OrthoDB" id="2962597at2"/>
<name>A0A4Y9ABE1_9BACI</name>
<reference evidence="2 3" key="1">
    <citation type="submission" date="2019-03" db="EMBL/GenBank/DDBJ databases">
        <title>Genome sequence of Lentibacillus salicampi ATCC BAA-719.</title>
        <authorList>
            <person name="Maclea K.S."/>
            <person name="Simoes Junior M."/>
        </authorList>
    </citation>
    <scope>NUCLEOTIDE SEQUENCE [LARGE SCALE GENOMIC DNA]</scope>
    <source>
        <strain evidence="2 3">ATCC BAA-719</strain>
    </source>
</reference>
<organism evidence="2 3">
    <name type="scientific">Lentibacillus salicampi</name>
    <dbReference type="NCBI Taxonomy" id="175306"/>
    <lineage>
        <taxon>Bacteria</taxon>
        <taxon>Bacillati</taxon>
        <taxon>Bacillota</taxon>
        <taxon>Bacilli</taxon>
        <taxon>Bacillales</taxon>
        <taxon>Bacillaceae</taxon>
        <taxon>Lentibacillus</taxon>
    </lineage>
</organism>
<evidence type="ECO:0000313" key="2">
    <source>
        <dbReference type="EMBL" id="TFJ92250.1"/>
    </source>
</evidence>
<keyword evidence="1" id="KW-0732">Signal</keyword>
<keyword evidence="3" id="KW-1185">Reference proteome</keyword>
<dbReference type="EMBL" id="SRHY01000026">
    <property type="protein sequence ID" value="TFJ92250.1"/>
    <property type="molecule type" value="Genomic_DNA"/>
</dbReference>
<proteinExistence type="predicted"/>
<protein>
    <recommendedName>
        <fullName evidence="4">YwmB family TATA-box binding protein</fullName>
    </recommendedName>
</protein>
<dbReference type="AlphaFoldDB" id="A0A4Y9ABE1"/>
<dbReference type="InterPro" id="IPR014794">
    <property type="entry name" value="DUF1779"/>
</dbReference>
<comment type="caution">
    <text evidence="2">The sequence shown here is derived from an EMBL/GenBank/DDBJ whole genome shotgun (WGS) entry which is preliminary data.</text>
</comment>
<accession>A0A4Y9ABE1</accession>
<dbReference type="RefSeq" id="WP_135110677.1">
    <property type="nucleotide sequence ID" value="NZ_SRHY01000026.1"/>
</dbReference>
<dbReference type="Proteomes" id="UP000298484">
    <property type="component" value="Unassembled WGS sequence"/>
</dbReference>
<gene>
    <name evidence="2" type="ORF">E4U82_13390</name>
</gene>
<evidence type="ECO:0000313" key="3">
    <source>
        <dbReference type="Proteomes" id="UP000298484"/>
    </source>
</evidence>
<evidence type="ECO:0000256" key="1">
    <source>
        <dbReference type="SAM" id="SignalP"/>
    </source>
</evidence>
<dbReference type="Pfam" id="PF08680">
    <property type="entry name" value="DUF1779"/>
    <property type="match status" value="1"/>
</dbReference>
<feature type="chain" id="PRO_5021266260" description="YwmB family TATA-box binding protein" evidence="1">
    <location>
        <begin position="23"/>
        <end position="238"/>
    </location>
</feature>
<dbReference type="Gene3D" id="3.30.2030.10">
    <property type="entry name" value="YwmB-like"/>
    <property type="match status" value="1"/>
</dbReference>
<dbReference type="InterPro" id="IPR036209">
    <property type="entry name" value="YwmB-like_sf"/>
</dbReference>